<dbReference type="Proteomes" id="UP000784294">
    <property type="component" value="Unassembled WGS sequence"/>
</dbReference>
<protein>
    <recommendedName>
        <fullName evidence="4">Myosin motor domain-containing protein</fullName>
    </recommendedName>
</protein>
<evidence type="ECO:0008006" key="4">
    <source>
        <dbReference type="Google" id="ProtNLM"/>
    </source>
</evidence>
<gene>
    <name evidence="2" type="ORF">PXEA_LOCUS21663</name>
</gene>
<proteinExistence type="predicted"/>
<name>A0A3S5C0Z4_9PLAT</name>
<accession>A0A3S5C0Z4</accession>
<dbReference type="EMBL" id="CAAALY010093293">
    <property type="protein sequence ID" value="VEL28223.1"/>
    <property type="molecule type" value="Genomic_DNA"/>
</dbReference>
<sequence>MPPHLFSVGQLALSRLEAAVLAKPVCLRSRTRVPKWESESSGGMGKASSPDSRFPLPHSPRLPAAGSDESTDLPTPSRSGRIAEQAICLLGRSGSGKTHSVAELLAYLVHSAAPPPSPLFSTDGRTPAKGQAQPRSGSRSSHREPLPRPQRVTGSLTSHSTSIYFFFLQHCTLFGKLCFNISPSNFNSRHLIL</sequence>
<keyword evidence="3" id="KW-1185">Reference proteome</keyword>
<feature type="region of interest" description="Disordered" evidence="1">
    <location>
        <begin position="117"/>
        <end position="154"/>
    </location>
</feature>
<reference evidence="2" key="1">
    <citation type="submission" date="2018-11" db="EMBL/GenBank/DDBJ databases">
        <authorList>
            <consortium name="Pathogen Informatics"/>
        </authorList>
    </citation>
    <scope>NUCLEOTIDE SEQUENCE</scope>
</reference>
<organism evidence="2 3">
    <name type="scientific">Protopolystoma xenopodis</name>
    <dbReference type="NCBI Taxonomy" id="117903"/>
    <lineage>
        <taxon>Eukaryota</taxon>
        <taxon>Metazoa</taxon>
        <taxon>Spiralia</taxon>
        <taxon>Lophotrochozoa</taxon>
        <taxon>Platyhelminthes</taxon>
        <taxon>Monogenea</taxon>
        <taxon>Polyopisthocotylea</taxon>
        <taxon>Polystomatidea</taxon>
        <taxon>Polystomatidae</taxon>
        <taxon>Protopolystoma</taxon>
    </lineage>
</organism>
<dbReference type="AlphaFoldDB" id="A0A3S5C0Z4"/>
<comment type="caution">
    <text evidence="2">The sequence shown here is derived from an EMBL/GenBank/DDBJ whole genome shotgun (WGS) entry which is preliminary data.</text>
</comment>
<evidence type="ECO:0000313" key="2">
    <source>
        <dbReference type="EMBL" id="VEL28223.1"/>
    </source>
</evidence>
<evidence type="ECO:0000256" key="1">
    <source>
        <dbReference type="SAM" id="MobiDB-lite"/>
    </source>
</evidence>
<evidence type="ECO:0000313" key="3">
    <source>
        <dbReference type="Proteomes" id="UP000784294"/>
    </source>
</evidence>
<feature type="region of interest" description="Disordered" evidence="1">
    <location>
        <begin position="32"/>
        <end position="79"/>
    </location>
</feature>